<feature type="non-terminal residue" evidence="1">
    <location>
        <position position="1"/>
    </location>
</feature>
<gene>
    <name evidence="1" type="ORF">POCULU_LOCUS11009</name>
</gene>
<feature type="non-terminal residue" evidence="1">
    <location>
        <position position="92"/>
    </location>
</feature>
<dbReference type="OrthoDB" id="2439647at2759"/>
<name>A0A9N9EEQ4_9GLOM</name>
<dbReference type="AlphaFoldDB" id="A0A9N9EEQ4"/>
<reference evidence="1" key="1">
    <citation type="submission" date="2021-06" db="EMBL/GenBank/DDBJ databases">
        <authorList>
            <person name="Kallberg Y."/>
            <person name="Tangrot J."/>
            <person name="Rosling A."/>
        </authorList>
    </citation>
    <scope>NUCLEOTIDE SEQUENCE</scope>
    <source>
        <strain evidence="1">IA702</strain>
    </source>
</reference>
<dbReference type="Proteomes" id="UP000789572">
    <property type="component" value="Unassembled WGS sequence"/>
</dbReference>
<proteinExistence type="predicted"/>
<evidence type="ECO:0000313" key="2">
    <source>
        <dbReference type="Proteomes" id="UP000789572"/>
    </source>
</evidence>
<organism evidence="1 2">
    <name type="scientific">Paraglomus occultum</name>
    <dbReference type="NCBI Taxonomy" id="144539"/>
    <lineage>
        <taxon>Eukaryota</taxon>
        <taxon>Fungi</taxon>
        <taxon>Fungi incertae sedis</taxon>
        <taxon>Mucoromycota</taxon>
        <taxon>Glomeromycotina</taxon>
        <taxon>Glomeromycetes</taxon>
        <taxon>Paraglomerales</taxon>
        <taxon>Paraglomeraceae</taxon>
        <taxon>Paraglomus</taxon>
    </lineage>
</organism>
<evidence type="ECO:0000313" key="1">
    <source>
        <dbReference type="EMBL" id="CAG8671751.1"/>
    </source>
</evidence>
<comment type="caution">
    <text evidence="1">The sequence shown here is derived from an EMBL/GenBank/DDBJ whole genome shotgun (WGS) entry which is preliminary data.</text>
</comment>
<accession>A0A9N9EEQ4</accession>
<sequence length="92" mass="10322">PFKGDSSSHNNLAQYFVRRKKDERILTHESSKVSTPILAHDDIDNTKYQTPEIKKNMTPISTNVLAHAKSNSQIYNITKERGKELPSVALGA</sequence>
<dbReference type="EMBL" id="CAJVPJ010006884">
    <property type="protein sequence ID" value="CAG8671751.1"/>
    <property type="molecule type" value="Genomic_DNA"/>
</dbReference>
<keyword evidence="2" id="KW-1185">Reference proteome</keyword>
<protein>
    <submittedName>
        <fullName evidence="1">10836_t:CDS:1</fullName>
    </submittedName>
</protein>